<dbReference type="RefSeq" id="WP_369244352.1">
    <property type="nucleotide sequence ID" value="NZ_CP163443.1"/>
</dbReference>
<dbReference type="EMBL" id="CP163443">
    <property type="protein sequence ID" value="XDQ51006.1"/>
    <property type="molecule type" value="Genomic_DNA"/>
</dbReference>
<sequence>MTNIAAPSETFWTALGAVGAMLALPTALFIGWLGYRAVWPRRRIEWSARVSPLTHTAAHGALTITHGSTTLSNPHVVEVDLSNAGNKDLETAHFNGQPIEITSTADVVAVLNQTSRPTSQRVLPATRHTNVLSLTTATPLHQGQTLTYVILVDGPDPQINLRASASNTHIKRQTRLTPDEIIRMYYSRMSQVVGASAGTGVLYLITLLIFRA</sequence>
<keyword evidence="1" id="KW-1133">Transmembrane helix</keyword>
<evidence type="ECO:0000313" key="2">
    <source>
        <dbReference type="EMBL" id="XDQ51006.1"/>
    </source>
</evidence>
<feature type="transmembrane region" description="Helical" evidence="1">
    <location>
        <begin position="12"/>
        <end position="35"/>
    </location>
</feature>
<gene>
    <name evidence="2" type="ORF">AB5J53_04535</name>
</gene>
<name>A0AB39R9M0_9ACTN</name>
<keyword evidence="1" id="KW-0812">Transmembrane</keyword>
<dbReference type="AlphaFoldDB" id="A0AB39R9M0"/>
<proteinExistence type="predicted"/>
<keyword evidence="1" id="KW-0472">Membrane</keyword>
<organism evidence="2">
    <name type="scientific">Streptomyces sp. R41</name>
    <dbReference type="NCBI Taxonomy" id="3238632"/>
    <lineage>
        <taxon>Bacteria</taxon>
        <taxon>Bacillati</taxon>
        <taxon>Actinomycetota</taxon>
        <taxon>Actinomycetes</taxon>
        <taxon>Kitasatosporales</taxon>
        <taxon>Streptomycetaceae</taxon>
        <taxon>Streptomyces</taxon>
    </lineage>
</organism>
<accession>A0AB39R9M0</accession>
<evidence type="ECO:0000256" key="1">
    <source>
        <dbReference type="SAM" id="Phobius"/>
    </source>
</evidence>
<reference evidence="2" key="1">
    <citation type="submission" date="2024-07" db="EMBL/GenBank/DDBJ databases">
        <authorList>
            <person name="Yu S.T."/>
        </authorList>
    </citation>
    <scope>NUCLEOTIDE SEQUENCE</scope>
    <source>
        <strain evidence="2">R41</strain>
    </source>
</reference>
<protein>
    <submittedName>
        <fullName evidence="2">Uncharacterized protein</fullName>
    </submittedName>
</protein>
<feature type="transmembrane region" description="Helical" evidence="1">
    <location>
        <begin position="192"/>
        <end position="210"/>
    </location>
</feature>